<comment type="similarity">
    <text evidence="1 4">Belongs to the tektin family.</text>
</comment>
<feature type="region of interest" description="Disordered" evidence="6">
    <location>
        <begin position="1"/>
        <end position="47"/>
    </location>
</feature>
<sequence>MSANVKHPCCTTCPTANNPESQSPVSPELDPNSQPPVPNPLRPVPSPPAPCYLPQPEDAIPSIQEGQMGPIGPWATGRVDWSPLAGLTGTRPVVDKYSIARYSEGEWRKHNKDVLEMSAKEQHKMNLVDWNGRQCLQQTSADVDKNQEDNTKRLRQREQELFRWKCELEAEIEAISEEITLTEEQRFRLKQASRVLQMPESISGECLERRTGRLDTELVRDEVEVELIKELALTAEIRETFTRTLKDIEAQLLEDKTAKQRLEYDWSDKTVAHEIEALNISLTNTSNTMLFKPGAVIFPEDQSTPEYWTHFTEETLSEAKATRQRSERLRATLDAILINAARDLRSQADRVELALSRRVACVEEILQKLELELKKILRDLADVEILVIDLQSAIRRMDLPMKKAQTRLDNRLGRPRVENCRDAPHIGIIEEVKFIKENIAALQAQLKQAQESQAHLITARNDIEREIMLKRQTVEIDKGRTQWIRSHYPSATALSGY</sequence>
<evidence type="ECO:0000256" key="1">
    <source>
        <dbReference type="ARBA" id="ARBA00007209"/>
    </source>
</evidence>
<dbReference type="GO" id="GO:0060271">
    <property type="term" value="P:cilium assembly"/>
    <property type="evidence" value="ECO:0000318"/>
    <property type="project" value="GO_Central"/>
</dbReference>
<protein>
    <recommendedName>
        <fullName evidence="4">Tektin</fullName>
    </recommendedName>
</protein>
<evidence type="ECO:0000313" key="7">
    <source>
        <dbReference type="EMBL" id="EFA08354.1"/>
    </source>
</evidence>
<keyword evidence="2" id="KW-0963">Cytoplasm</keyword>
<reference evidence="7 8" key="2">
    <citation type="journal article" date="2010" name="Nucleic Acids Res.">
        <title>BeetleBase in 2010: revisions to provide comprehensive genomic information for Tribolium castaneum.</title>
        <authorList>
            <person name="Kim H.S."/>
            <person name="Murphy T."/>
            <person name="Xia J."/>
            <person name="Caragea D."/>
            <person name="Park Y."/>
            <person name="Beeman R.W."/>
            <person name="Lorenzen M.D."/>
            <person name="Butcher S."/>
            <person name="Manak J.R."/>
            <person name="Brown S.J."/>
        </authorList>
    </citation>
    <scope>GENOME REANNOTATION</scope>
    <source>
        <strain evidence="7 8">Georgia GA2</strain>
    </source>
</reference>
<dbReference type="GO" id="GO:0015630">
    <property type="term" value="C:microtubule cytoskeleton"/>
    <property type="evidence" value="ECO:0000318"/>
    <property type="project" value="GO_Central"/>
</dbReference>
<dbReference type="Pfam" id="PF03148">
    <property type="entry name" value="Tektin"/>
    <property type="match status" value="1"/>
</dbReference>
<dbReference type="PRINTS" id="PR00511">
    <property type="entry name" value="TEKTIN"/>
</dbReference>
<dbReference type="FunCoup" id="D6WUN0">
    <property type="interactions" value="3"/>
</dbReference>
<dbReference type="eggNOG" id="KOG2685">
    <property type="taxonomic scope" value="Eukaryota"/>
</dbReference>
<dbReference type="InterPro" id="IPR048256">
    <property type="entry name" value="Tektin-like"/>
</dbReference>
<keyword evidence="4" id="KW-0282">Flagellum</keyword>
<keyword evidence="3 5" id="KW-0175">Coiled coil</keyword>
<feature type="coiled-coil region" evidence="5">
    <location>
        <begin position="432"/>
        <end position="459"/>
    </location>
</feature>
<evidence type="ECO:0000256" key="2">
    <source>
        <dbReference type="ARBA" id="ARBA00022490"/>
    </source>
</evidence>
<dbReference type="STRING" id="7070.D6WUN0"/>
<feature type="compositionally biased region" description="Polar residues" evidence="6">
    <location>
        <begin position="13"/>
        <end position="25"/>
    </location>
</feature>
<keyword evidence="8" id="KW-1185">Reference proteome</keyword>
<gene>
    <name evidence="7" type="primary">AUGUSTUS-3.0.2_05997</name>
    <name evidence="7" type="ORF">TcasGA2_TC005997</name>
</gene>
<keyword evidence="4" id="KW-0969">Cilium</keyword>
<accession>D6WUN0</accession>
<dbReference type="OrthoDB" id="5788000at2759"/>
<dbReference type="PhylomeDB" id="D6WUN0"/>
<dbReference type="InParanoid" id="D6WUN0"/>
<dbReference type="PANTHER" id="PTHR19960">
    <property type="entry name" value="TEKTIN"/>
    <property type="match status" value="1"/>
</dbReference>
<feature type="compositionally biased region" description="Pro residues" evidence="6">
    <location>
        <begin position="33"/>
        <end position="47"/>
    </location>
</feature>
<dbReference type="EMBL" id="KQ971357">
    <property type="protein sequence ID" value="EFA08354.1"/>
    <property type="molecule type" value="Genomic_DNA"/>
</dbReference>
<proteinExistence type="inferred from homology"/>
<dbReference type="GO" id="GO:0005930">
    <property type="term" value="C:axoneme"/>
    <property type="evidence" value="ECO:0007669"/>
    <property type="project" value="UniProtKB-SubCell"/>
</dbReference>
<evidence type="ECO:0000256" key="3">
    <source>
        <dbReference type="ARBA" id="ARBA00023054"/>
    </source>
</evidence>
<evidence type="ECO:0000256" key="6">
    <source>
        <dbReference type="SAM" id="MobiDB-lite"/>
    </source>
</evidence>
<feature type="coiled-coil region" evidence="5">
    <location>
        <begin position="359"/>
        <end position="386"/>
    </location>
</feature>
<evidence type="ECO:0000256" key="5">
    <source>
        <dbReference type="SAM" id="Coils"/>
    </source>
</evidence>
<keyword evidence="4" id="KW-0966">Cell projection</keyword>
<evidence type="ECO:0000256" key="4">
    <source>
        <dbReference type="RuleBase" id="RU367040"/>
    </source>
</evidence>
<comment type="subcellular location">
    <subcellularLocation>
        <location evidence="4">Cytoplasm</location>
        <location evidence="4">Cytoskeleton</location>
        <location evidence="4">Cilium axoneme</location>
    </subcellularLocation>
</comment>
<name>D6WUN0_TRICA</name>
<dbReference type="Proteomes" id="UP000007266">
    <property type="component" value="Linkage group 8"/>
</dbReference>
<dbReference type="OMA" id="RNLEDTH"/>
<dbReference type="InterPro" id="IPR000435">
    <property type="entry name" value="Tektins"/>
</dbReference>
<dbReference type="GO" id="GO:0060294">
    <property type="term" value="P:cilium movement involved in cell motility"/>
    <property type="evidence" value="ECO:0000318"/>
    <property type="project" value="GO_Central"/>
</dbReference>
<dbReference type="PANTHER" id="PTHR19960:SF12">
    <property type="entry name" value="TEKTIN-4"/>
    <property type="match status" value="1"/>
</dbReference>
<dbReference type="HOGENOM" id="CLU_033588_1_1_1"/>
<dbReference type="AlphaFoldDB" id="D6WUN0"/>
<organism evidence="7 8">
    <name type="scientific">Tribolium castaneum</name>
    <name type="common">Red flour beetle</name>
    <dbReference type="NCBI Taxonomy" id="7070"/>
    <lineage>
        <taxon>Eukaryota</taxon>
        <taxon>Metazoa</taxon>
        <taxon>Ecdysozoa</taxon>
        <taxon>Arthropoda</taxon>
        <taxon>Hexapoda</taxon>
        <taxon>Insecta</taxon>
        <taxon>Pterygota</taxon>
        <taxon>Neoptera</taxon>
        <taxon>Endopterygota</taxon>
        <taxon>Coleoptera</taxon>
        <taxon>Polyphaga</taxon>
        <taxon>Cucujiformia</taxon>
        <taxon>Tenebrionidae</taxon>
        <taxon>Tenebrionidae incertae sedis</taxon>
        <taxon>Tribolium</taxon>
    </lineage>
</organism>
<reference evidence="7 8" key="1">
    <citation type="journal article" date="2008" name="Nature">
        <title>The genome of the model beetle and pest Tribolium castaneum.</title>
        <authorList>
            <consortium name="Tribolium Genome Sequencing Consortium"/>
            <person name="Richards S."/>
            <person name="Gibbs R.A."/>
            <person name="Weinstock G.M."/>
            <person name="Brown S.J."/>
            <person name="Denell R."/>
            <person name="Beeman R.W."/>
            <person name="Gibbs R."/>
            <person name="Beeman R.W."/>
            <person name="Brown S.J."/>
            <person name="Bucher G."/>
            <person name="Friedrich M."/>
            <person name="Grimmelikhuijzen C.J."/>
            <person name="Klingler M."/>
            <person name="Lorenzen M."/>
            <person name="Richards S."/>
            <person name="Roth S."/>
            <person name="Schroder R."/>
            <person name="Tautz D."/>
            <person name="Zdobnov E.M."/>
            <person name="Muzny D."/>
            <person name="Gibbs R.A."/>
            <person name="Weinstock G.M."/>
            <person name="Attaway T."/>
            <person name="Bell S."/>
            <person name="Buhay C.J."/>
            <person name="Chandrabose M.N."/>
            <person name="Chavez D."/>
            <person name="Clerk-Blankenburg K.P."/>
            <person name="Cree A."/>
            <person name="Dao M."/>
            <person name="Davis C."/>
            <person name="Chacko J."/>
            <person name="Dinh H."/>
            <person name="Dugan-Rocha S."/>
            <person name="Fowler G."/>
            <person name="Garner T.T."/>
            <person name="Garnes J."/>
            <person name="Gnirke A."/>
            <person name="Hawes A."/>
            <person name="Hernandez J."/>
            <person name="Hines S."/>
            <person name="Holder M."/>
            <person name="Hume J."/>
            <person name="Jhangiani S.N."/>
            <person name="Joshi V."/>
            <person name="Khan Z.M."/>
            <person name="Jackson L."/>
            <person name="Kovar C."/>
            <person name="Kowis A."/>
            <person name="Lee S."/>
            <person name="Lewis L.R."/>
            <person name="Margolis J."/>
            <person name="Morgan M."/>
            <person name="Nazareth L.V."/>
            <person name="Nguyen N."/>
            <person name="Okwuonu G."/>
            <person name="Parker D."/>
            <person name="Richards S."/>
            <person name="Ruiz S.J."/>
            <person name="Santibanez J."/>
            <person name="Savard J."/>
            <person name="Scherer S.E."/>
            <person name="Schneider B."/>
            <person name="Sodergren E."/>
            <person name="Tautz D."/>
            <person name="Vattahil S."/>
            <person name="Villasana D."/>
            <person name="White C.S."/>
            <person name="Wright R."/>
            <person name="Park Y."/>
            <person name="Beeman R.W."/>
            <person name="Lord J."/>
            <person name="Oppert B."/>
            <person name="Lorenzen M."/>
            <person name="Brown S."/>
            <person name="Wang L."/>
            <person name="Savard J."/>
            <person name="Tautz D."/>
            <person name="Richards S."/>
            <person name="Weinstock G."/>
            <person name="Gibbs R.A."/>
            <person name="Liu Y."/>
            <person name="Worley K."/>
            <person name="Weinstock G."/>
            <person name="Elsik C.G."/>
            <person name="Reese J.T."/>
            <person name="Elhaik E."/>
            <person name="Landan G."/>
            <person name="Graur D."/>
            <person name="Arensburger P."/>
            <person name="Atkinson P."/>
            <person name="Beeman R.W."/>
            <person name="Beidler J."/>
            <person name="Brown S.J."/>
            <person name="Demuth J.P."/>
            <person name="Drury D.W."/>
            <person name="Du Y.Z."/>
            <person name="Fujiwara H."/>
            <person name="Lorenzen M."/>
            <person name="Maselli V."/>
            <person name="Osanai M."/>
            <person name="Park Y."/>
            <person name="Robertson H.M."/>
            <person name="Tu Z."/>
            <person name="Wang J.J."/>
            <person name="Wang S."/>
            <person name="Richards S."/>
            <person name="Song H."/>
            <person name="Zhang L."/>
            <person name="Sodergren E."/>
            <person name="Werner D."/>
            <person name="Stanke M."/>
            <person name="Morgenstern B."/>
            <person name="Solovyev V."/>
            <person name="Kosarev P."/>
            <person name="Brown G."/>
            <person name="Chen H.C."/>
            <person name="Ermolaeva O."/>
            <person name="Hlavina W."/>
            <person name="Kapustin Y."/>
            <person name="Kiryutin B."/>
            <person name="Kitts P."/>
            <person name="Maglott D."/>
            <person name="Pruitt K."/>
            <person name="Sapojnikov V."/>
            <person name="Souvorov A."/>
            <person name="Mackey A.J."/>
            <person name="Waterhouse R.M."/>
            <person name="Wyder S."/>
            <person name="Zdobnov E.M."/>
            <person name="Zdobnov E.M."/>
            <person name="Wyder S."/>
            <person name="Kriventseva E.V."/>
            <person name="Kadowaki T."/>
            <person name="Bork P."/>
            <person name="Aranda M."/>
            <person name="Bao R."/>
            <person name="Beermann A."/>
            <person name="Berns N."/>
            <person name="Bolognesi R."/>
            <person name="Bonneton F."/>
            <person name="Bopp D."/>
            <person name="Brown S.J."/>
            <person name="Bucher G."/>
            <person name="Butts T."/>
            <person name="Chaumot A."/>
            <person name="Denell R.E."/>
            <person name="Ferrier D.E."/>
            <person name="Friedrich M."/>
            <person name="Gordon C.M."/>
            <person name="Jindra M."/>
            <person name="Klingler M."/>
            <person name="Lan Q."/>
            <person name="Lattorff H.M."/>
            <person name="Laudet V."/>
            <person name="von Levetsow C."/>
            <person name="Liu Z."/>
            <person name="Lutz R."/>
            <person name="Lynch J.A."/>
            <person name="da Fonseca R.N."/>
            <person name="Posnien N."/>
            <person name="Reuter R."/>
            <person name="Roth S."/>
            <person name="Savard J."/>
            <person name="Schinko J.B."/>
            <person name="Schmitt C."/>
            <person name="Schoppmeier M."/>
            <person name="Schroder R."/>
            <person name="Shippy T.D."/>
            <person name="Simonnet F."/>
            <person name="Marques-Souza H."/>
            <person name="Tautz D."/>
            <person name="Tomoyasu Y."/>
            <person name="Trauner J."/>
            <person name="Van der Zee M."/>
            <person name="Vervoort M."/>
            <person name="Wittkopp N."/>
            <person name="Wimmer E.A."/>
            <person name="Yang X."/>
            <person name="Jones A.K."/>
            <person name="Sattelle D.B."/>
            <person name="Ebert P.R."/>
            <person name="Nelson D."/>
            <person name="Scott J.G."/>
            <person name="Beeman R.W."/>
            <person name="Muthukrishnan S."/>
            <person name="Kramer K.J."/>
            <person name="Arakane Y."/>
            <person name="Beeman R.W."/>
            <person name="Zhu Q."/>
            <person name="Hogenkamp D."/>
            <person name="Dixit R."/>
            <person name="Oppert B."/>
            <person name="Jiang H."/>
            <person name="Zou Z."/>
            <person name="Marshall J."/>
            <person name="Elpidina E."/>
            <person name="Vinokurov K."/>
            <person name="Oppert C."/>
            <person name="Zou Z."/>
            <person name="Evans J."/>
            <person name="Lu Z."/>
            <person name="Zhao P."/>
            <person name="Sumathipala N."/>
            <person name="Altincicek B."/>
            <person name="Vilcinskas A."/>
            <person name="Williams M."/>
            <person name="Hultmark D."/>
            <person name="Hetru C."/>
            <person name="Jiang H."/>
            <person name="Grimmelikhuijzen C.J."/>
            <person name="Hauser F."/>
            <person name="Cazzamali G."/>
            <person name="Williamson M."/>
            <person name="Park Y."/>
            <person name="Li B."/>
            <person name="Tanaka Y."/>
            <person name="Predel R."/>
            <person name="Neupert S."/>
            <person name="Schachtner J."/>
            <person name="Verleyen P."/>
            <person name="Raible F."/>
            <person name="Bork P."/>
            <person name="Friedrich M."/>
            <person name="Walden K.K."/>
            <person name="Robertson H.M."/>
            <person name="Angeli S."/>
            <person name="Foret S."/>
            <person name="Bucher G."/>
            <person name="Schuetz S."/>
            <person name="Maleszka R."/>
            <person name="Wimmer E.A."/>
            <person name="Beeman R.W."/>
            <person name="Lorenzen M."/>
            <person name="Tomoyasu Y."/>
            <person name="Miller S.C."/>
            <person name="Grossmann D."/>
            <person name="Bucher G."/>
        </authorList>
    </citation>
    <scope>NUCLEOTIDE SEQUENCE [LARGE SCALE GENOMIC DNA]</scope>
    <source>
        <strain evidence="7 8">Georgia GA2</strain>
    </source>
</reference>
<evidence type="ECO:0000313" key="8">
    <source>
        <dbReference type="Proteomes" id="UP000007266"/>
    </source>
</evidence>
<dbReference type="KEGG" id="tca:661941"/>